<gene>
    <name evidence="1" type="ORF">PXC00_08655</name>
</gene>
<accession>A0AA97D661</accession>
<dbReference type="RefSeq" id="WP_275843898.1">
    <property type="nucleotide sequence ID" value="NZ_CP135996.1"/>
</dbReference>
<dbReference type="Proteomes" id="UP001300604">
    <property type="component" value="Chromosome"/>
</dbReference>
<evidence type="ECO:0000313" key="2">
    <source>
        <dbReference type="Proteomes" id="UP001300604"/>
    </source>
</evidence>
<dbReference type="InterPro" id="IPR016024">
    <property type="entry name" value="ARM-type_fold"/>
</dbReference>
<proteinExistence type="predicted"/>
<dbReference type="SUPFAM" id="SSF48371">
    <property type="entry name" value="ARM repeat"/>
    <property type="match status" value="1"/>
</dbReference>
<protein>
    <submittedName>
        <fullName evidence="1">Antitoxin</fullName>
    </submittedName>
</protein>
<reference evidence="2" key="2">
    <citation type="submission" date="2024-06" db="EMBL/GenBank/DDBJ databases">
        <title>Caproicibacterium argilliputei sp. nov, a novel caproic acid producing anaerobic bacterium isolated from pit mud.</title>
        <authorList>
            <person name="Zeng C."/>
        </authorList>
    </citation>
    <scope>NUCLEOTIDE SEQUENCE [LARGE SCALE GENOMIC DNA]</scope>
    <source>
        <strain evidence="2">ZCY20-5</strain>
    </source>
</reference>
<evidence type="ECO:0000313" key="1">
    <source>
        <dbReference type="EMBL" id="WOC31295.1"/>
    </source>
</evidence>
<sequence length="470" mass="53113">MADILKITSPVVDKNQQTQVRPGSAAEAAAPFQMQDVAKIAQTTAQTGILKQNTGLVKEGSPNILENLLKDPSVTETYLKNIFMLEEIYKLLPANNRTVTDEIERLFELMLLKPGQVAQEMKAQEQVSTSFRGELFTLLRQVSNSYGSNSEIQPAIANLLRALNHHIGNQDIRDAVANSFTYLADRLSSSKNLAPRLQELAQRFRAPDAEQNFQQLKQEALSLLQNVRNSVLFSQDLEKVVSITVYNLSRHNSNKQFLQESAVEVWRLLDFQSRGEFKALLAEYLQAADEGKEKADEGSTSKVMDTLVKLLSGEVQGKISPAEQERMEKIIRSLLSSPSNFTPLLHFVLPLAYQDLHSFAEVWIDPQSQDRGERQDEEKGIHVLLVIDVEAFGRFEAEVYERNREVDFTLYCPPALVEAYQDFGRTVAQILRPTSYYAGNIQIKELKSSRSLMQVFKTLPYRRTGVDVKI</sequence>
<reference evidence="2" key="3">
    <citation type="submission" date="2024-06" db="EMBL/GenBank/DDBJ databases">
        <authorList>
            <person name="Zeng C."/>
        </authorList>
    </citation>
    <scope>NUCLEOTIDE SEQUENCE [LARGE SCALE GENOMIC DNA]</scope>
    <source>
        <strain evidence="2">ZCY20-5</strain>
    </source>
</reference>
<organism evidence="1 2">
    <name type="scientific">Caproicibacterium argilliputei</name>
    <dbReference type="NCBI Taxonomy" id="3030016"/>
    <lineage>
        <taxon>Bacteria</taxon>
        <taxon>Bacillati</taxon>
        <taxon>Bacillota</taxon>
        <taxon>Clostridia</taxon>
        <taxon>Eubacteriales</taxon>
        <taxon>Oscillospiraceae</taxon>
        <taxon>Caproicibacterium</taxon>
    </lineage>
</organism>
<reference evidence="1 2" key="1">
    <citation type="submission" date="2024-06" db="EMBL/GenBank/DDBJ databases">
        <title>Caproicibacterium argilliputei sp. nov, a novel caproic acid producing anaerobic bacterium isolated from pit mud.</title>
        <authorList>
            <person name="Xia S."/>
        </authorList>
    </citation>
    <scope>NUCLEOTIDE SEQUENCE [LARGE SCALE GENOMIC DNA]</scope>
    <source>
        <strain evidence="1 2">ZCY20-5</strain>
    </source>
</reference>
<keyword evidence="2" id="KW-1185">Reference proteome</keyword>
<dbReference type="AlphaFoldDB" id="A0AA97D661"/>
<name>A0AA97D661_9FIRM</name>
<dbReference type="KEGG" id="carl:PXC00_08655"/>
<dbReference type="EMBL" id="CP135996">
    <property type="protein sequence ID" value="WOC31295.1"/>
    <property type="molecule type" value="Genomic_DNA"/>
</dbReference>